<reference evidence="2" key="1">
    <citation type="submission" date="2019-07" db="EMBL/GenBank/DDBJ databases">
        <authorList>
            <person name="Weber M."/>
            <person name="Kostadinov I."/>
            <person name="Kostadinov D I."/>
        </authorList>
    </citation>
    <scope>NUCLEOTIDE SEQUENCE</scope>
    <source>
        <strain evidence="2">Gfbio:sag-sample-m06:053724c1-46a9-4a36-b237-ea2bf867836b</strain>
    </source>
</reference>
<protein>
    <submittedName>
        <fullName evidence="2">Uncharacterized protein</fullName>
    </submittedName>
</protein>
<feature type="transmembrane region" description="Helical" evidence="1">
    <location>
        <begin position="91"/>
        <end position="110"/>
    </location>
</feature>
<dbReference type="AlphaFoldDB" id="A0A7D9D2C2"/>
<keyword evidence="1" id="KW-0472">Membrane</keyword>
<name>A0A7D9D2C2_9GAMM</name>
<accession>A0A7D9D2C2</accession>
<dbReference type="EMBL" id="LR633967">
    <property type="protein sequence ID" value="VUX55279.1"/>
    <property type="molecule type" value="Genomic_DNA"/>
</dbReference>
<keyword evidence="1" id="KW-0812">Transmembrane</keyword>
<gene>
    <name evidence="2" type="ORF">JTBM06_V1_10002</name>
</gene>
<evidence type="ECO:0000256" key="1">
    <source>
        <dbReference type="SAM" id="Phobius"/>
    </source>
</evidence>
<feature type="transmembrane region" description="Helical" evidence="1">
    <location>
        <begin position="142"/>
        <end position="163"/>
    </location>
</feature>
<evidence type="ECO:0000313" key="2">
    <source>
        <dbReference type="EMBL" id="VUX55279.1"/>
    </source>
</evidence>
<proteinExistence type="predicted"/>
<keyword evidence="1" id="KW-1133">Transmembrane helix</keyword>
<organism evidence="2">
    <name type="scientific">uncultured Woeseiaceae bacterium</name>
    <dbReference type="NCBI Taxonomy" id="1983305"/>
    <lineage>
        <taxon>Bacteria</taxon>
        <taxon>Pseudomonadati</taxon>
        <taxon>Pseudomonadota</taxon>
        <taxon>Gammaproteobacteria</taxon>
        <taxon>Woeseiales</taxon>
        <taxon>Woeseiaceae</taxon>
        <taxon>environmental samples</taxon>
    </lineage>
</organism>
<sequence length="297" mass="32503">MNNTQQSTLHPQYLNASPDHFVDASRVDEKLPGQSANERNHNHGLFHFFAELRRRRVCRALTMYSVAVWLICQIMEIVAPEIGLPNWTLKFVILLALFGLPIALILSWLFDLTPNGLVVESEDGTQVSAASVDTSSRPFDQVIDCSLVVAALVIGIQLAFGVLSTESTATQAYSQRIAVLPFRVASNNEAGVLSQGLVAELQHELFVNTQAVVIVPREPILEADCLSLTGAIAVNDDFIRVTATITDNKSGEITWSQIFQMPRSDAVIAPVKIAREIVAALPVSIAKLDDTEIYHAT</sequence>